<accession>A0A1X1TP13</accession>
<dbReference type="EC" id="2.1.1.72" evidence="1"/>
<keyword evidence="7" id="KW-0540">Nuclease</keyword>
<dbReference type="EMBL" id="LQOT01000039">
    <property type="protein sequence ID" value="ORV46322.1"/>
    <property type="molecule type" value="Genomic_DNA"/>
</dbReference>
<dbReference type="Pfam" id="PF07669">
    <property type="entry name" value="Eco57I"/>
    <property type="match status" value="1"/>
</dbReference>
<dbReference type="Gene3D" id="3.40.50.150">
    <property type="entry name" value="Vaccinia Virus protein VP39"/>
    <property type="match status" value="2"/>
</dbReference>
<comment type="caution">
    <text evidence="7">The sequence shown here is derived from an EMBL/GenBank/DDBJ whole genome shotgun (WGS) entry which is preliminary data.</text>
</comment>
<dbReference type="PANTHER" id="PTHR33841">
    <property type="entry name" value="DNA METHYLTRANSFERASE YEEA-RELATED"/>
    <property type="match status" value="1"/>
</dbReference>
<gene>
    <name evidence="7" type="ORF">AWC02_11330</name>
</gene>
<evidence type="ECO:0000313" key="7">
    <source>
        <dbReference type="EMBL" id="ORV46322.1"/>
    </source>
</evidence>
<dbReference type="InterPro" id="IPR029063">
    <property type="entry name" value="SAM-dependent_MTases_sf"/>
</dbReference>
<dbReference type="STRING" id="188915.AWC02_11330"/>
<name>A0A1X1TP13_9MYCO</name>
<dbReference type="SUPFAM" id="SSF53335">
    <property type="entry name" value="S-adenosyl-L-methionine-dependent methyltransferases"/>
    <property type="match status" value="1"/>
</dbReference>
<feature type="domain" description="Type II methyltransferase M.TaqI-like" evidence="6">
    <location>
        <begin position="586"/>
        <end position="830"/>
    </location>
</feature>
<dbReference type="InterPro" id="IPR050953">
    <property type="entry name" value="N4_N6_ade-DNA_methylase"/>
</dbReference>
<keyword evidence="3" id="KW-0808">Transferase</keyword>
<evidence type="ECO:0000256" key="3">
    <source>
        <dbReference type="ARBA" id="ARBA00022679"/>
    </source>
</evidence>
<keyword evidence="4" id="KW-0949">S-adenosyl-L-methionine</keyword>
<keyword evidence="2" id="KW-0489">Methyltransferase</keyword>
<evidence type="ECO:0000313" key="8">
    <source>
        <dbReference type="Proteomes" id="UP000193465"/>
    </source>
</evidence>
<dbReference type="Proteomes" id="UP000193465">
    <property type="component" value="Unassembled WGS sequence"/>
</dbReference>
<organism evidence="7 8">
    <name type="scientific">Mycolicibacter engbaekii</name>
    <dbReference type="NCBI Taxonomy" id="188915"/>
    <lineage>
        <taxon>Bacteria</taxon>
        <taxon>Bacillati</taxon>
        <taxon>Actinomycetota</taxon>
        <taxon>Actinomycetes</taxon>
        <taxon>Mycobacteriales</taxon>
        <taxon>Mycobacteriaceae</taxon>
        <taxon>Mycolicibacter</taxon>
    </lineage>
</organism>
<dbReference type="GO" id="GO:0006304">
    <property type="term" value="P:DNA modification"/>
    <property type="evidence" value="ECO:0007669"/>
    <property type="project" value="InterPro"/>
</dbReference>
<evidence type="ECO:0000256" key="2">
    <source>
        <dbReference type="ARBA" id="ARBA00022603"/>
    </source>
</evidence>
<reference evidence="7 8" key="1">
    <citation type="submission" date="2016-01" db="EMBL/GenBank/DDBJ databases">
        <title>The new phylogeny of the genus Mycobacterium.</title>
        <authorList>
            <person name="Tarcisio F."/>
            <person name="Conor M."/>
            <person name="Antonella G."/>
            <person name="Elisabetta G."/>
            <person name="Giulia F.S."/>
            <person name="Sara T."/>
            <person name="Anna F."/>
            <person name="Clotilde B."/>
            <person name="Roberto B."/>
            <person name="Veronica D.S."/>
            <person name="Fabio R."/>
            <person name="Monica P."/>
            <person name="Olivier J."/>
            <person name="Enrico T."/>
            <person name="Nicola S."/>
        </authorList>
    </citation>
    <scope>NUCLEOTIDE SEQUENCE [LARGE SCALE GENOMIC DNA]</scope>
    <source>
        <strain evidence="7 8">ATCC 27353</strain>
    </source>
</reference>
<keyword evidence="7" id="KW-0378">Hydrolase</keyword>
<keyword evidence="7" id="KW-0255">Endonuclease</keyword>
<sequence length="1372" mass="151152">MTTASVFRAIRSVGTALPSEAIPRANELRLPGQTAEAYQLPPGMAINAAIARAWEAMLGAHAKWRAALERLPAGDPATKLTRERWLLPLLYELGWGRPEAISGGLAVPPGLGETDAPHFPISHRLSWPDAAAPAAWAPLHLLGAGVELDTKTPSVTARAPQAMLQDYLNREDRALWGVLSNGRVLRLLRDASTLTRQSFVEFDLDAIFTDQLYADFRVLFLTLHASRFAPQLDEKAAKAAKKAAAEADNDSDDADADLDQASPKLDNCLLERWRTTAIDDGARALLNLRDGVAVALQELGTGFVSHPANTTLRDTLAVAANADKDLHRALLNIAYRLIVLFVVEDRDLLHPADASAAARRLYADYFSTARLRRLADQPIGGWHTDLWEAHRIVTDALAGDGLPQLGLPGLGASIFSRDALAVLDGAVLPNRNLLAAVRALAQINDPVTGAPRRVDYRNLDSEELGGMYEGLLAYTPRYHADDRTFTLDTATGSDRKKSGSYYTPSALIALVLDEALDPLIAEAVGGPDPQQALLDLTVVDPACGSGHFVVAAARRIAAALATVRTGETEPSPAELRAATADVIERCVYGVDLNDLAIEITKVALWLEAFDPDRPFPFLDAHFRVGNALLGTTPELLRHNIPDTAFAVLGDDDPDWTKKLKARNKAERLSDDQLSLALGPDTLDVATGRLTKAALDADAGHAASVAAMRARADAWRRLEEDPELIAAKRVADAWCAGFVQPKTGATTSGPGITHATLRALSENPDSVPDNVIDLIDHLARQYRFFHWHLEFPGIFTVPEDGSAEAATGWSGGFSCVVGNPPWETLQLEDKQFFGNMGRTDIEKAPNAAARKKMIAKLEDSEPDLFQLYQAARRQSDATNHLVRGGRFPLTAQGKINTYSVFAENMRTATSSHGAAGIITPTGLATDKTTSEFFKDTLSNRRLYAFYDFDNEAKIFRDVHHAYRFAVTTMTGTRRPAERTKFAFLNRHVSDVPEKRFELTADEVLALNPNTGTLPMFRSRADADITLGIYSRHPVLIRDDDADGNPWCLSFSQGLFNMASDAGLFRTADELAYAGFNGWSYERDGTEYVPLYEAKMLSHFDHRFSTYKDATQAQLNVGTLPRLSDEQHDDPNLEPLARYWVKRSDIDTVLSERWDRKWLLGWRDIARASDSRTFVPSVFPKAAAGDPCLLALPQSSANGPLLHAVWSSSVFDYVSRQKLSGTHMKYFTTKQLACPAPEYFVRPAPWHPAATLTDWLLPYVLELSYTSWRLQPYAQDLGDNGPPFRWDPERRALLRADLDAAFLHIYGLCRDEAEHVLDSFFVVRKYEERDFGEYRTRRLVLEAYDRMAAAIANGGTDWKPLADVPAGHGPRHQK</sequence>
<dbReference type="GO" id="GO:0032259">
    <property type="term" value="P:methylation"/>
    <property type="evidence" value="ECO:0007669"/>
    <property type="project" value="UniProtKB-KW"/>
</dbReference>
<dbReference type="InterPro" id="IPR011639">
    <property type="entry name" value="MethylTrfase_TaqI-like_dom"/>
</dbReference>
<evidence type="ECO:0000256" key="4">
    <source>
        <dbReference type="ARBA" id="ARBA00022691"/>
    </source>
</evidence>
<comment type="catalytic activity">
    <reaction evidence="5">
        <text>a 2'-deoxyadenosine in DNA + S-adenosyl-L-methionine = an N(6)-methyl-2'-deoxyadenosine in DNA + S-adenosyl-L-homocysteine + H(+)</text>
        <dbReference type="Rhea" id="RHEA:15197"/>
        <dbReference type="Rhea" id="RHEA-COMP:12418"/>
        <dbReference type="Rhea" id="RHEA-COMP:12419"/>
        <dbReference type="ChEBI" id="CHEBI:15378"/>
        <dbReference type="ChEBI" id="CHEBI:57856"/>
        <dbReference type="ChEBI" id="CHEBI:59789"/>
        <dbReference type="ChEBI" id="CHEBI:90615"/>
        <dbReference type="ChEBI" id="CHEBI:90616"/>
        <dbReference type="EC" id="2.1.1.72"/>
    </reaction>
</comment>
<dbReference type="RefSeq" id="WP_085128854.1">
    <property type="nucleotide sequence ID" value="NZ_LQOT01000039.1"/>
</dbReference>
<dbReference type="GO" id="GO:0009007">
    <property type="term" value="F:site-specific DNA-methyltransferase (adenine-specific) activity"/>
    <property type="evidence" value="ECO:0007669"/>
    <property type="project" value="UniProtKB-EC"/>
</dbReference>
<evidence type="ECO:0000256" key="5">
    <source>
        <dbReference type="ARBA" id="ARBA00047942"/>
    </source>
</evidence>
<proteinExistence type="predicted"/>
<evidence type="ECO:0000256" key="1">
    <source>
        <dbReference type="ARBA" id="ARBA00011900"/>
    </source>
</evidence>
<evidence type="ECO:0000259" key="6">
    <source>
        <dbReference type="Pfam" id="PF07669"/>
    </source>
</evidence>
<keyword evidence="8" id="KW-1185">Reference proteome</keyword>
<dbReference type="PANTHER" id="PTHR33841:SF1">
    <property type="entry name" value="DNA METHYLTRANSFERASE A"/>
    <property type="match status" value="1"/>
</dbReference>
<dbReference type="PRINTS" id="PR00507">
    <property type="entry name" value="N12N6MTFRASE"/>
</dbReference>
<protein>
    <recommendedName>
        <fullName evidence="1">site-specific DNA-methyltransferase (adenine-specific)</fullName>
        <ecNumber evidence="1">2.1.1.72</ecNumber>
    </recommendedName>
</protein>
<dbReference type="GO" id="GO:0004519">
    <property type="term" value="F:endonuclease activity"/>
    <property type="evidence" value="ECO:0007669"/>
    <property type="project" value="UniProtKB-KW"/>
</dbReference>